<reference evidence="2 3" key="1">
    <citation type="submission" date="2021-01" db="EMBL/GenBank/DDBJ databases">
        <title>WGS of actinomycetes isolated from Thailand.</title>
        <authorList>
            <person name="Thawai C."/>
        </authorList>
    </citation>
    <scope>NUCLEOTIDE SEQUENCE [LARGE SCALE GENOMIC DNA]</scope>
    <source>
        <strain evidence="2 3">CH5-8</strain>
    </source>
</reference>
<sequence>MRLLVAVVAAVLCAGTVLMVRVTASVVSRLNDLRQAVDRRFADISAATRLFAQVEKLRGDGVPRLVDAAEALSAGPGILREFVYAEIDRLAAHLENLTDSVAECPGENHDWLLTLTRCTRKSIDAVTTTVVDDYSGSTGSAGRYLAAQGEAIERGASVRRLFVVQRSAQAAALVPLCTAQRQVGVQVRVAVLEKLPPSLRRGAMTDFVVFDGALSYEVDFDPLGSYCSTRIDAHAHRVEPFVSRFDLLWNATEPADS</sequence>
<name>A0ABS1PCK0_9ACTN</name>
<gene>
    <name evidence="2" type="ORF">JK361_35305</name>
</gene>
<dbReference type="Pfam" id="PF21806">
    <property type="entry name" value="DUF6879"/>
    <property type="match status" value="1"/>
</dbReference>
<accession>A0ABS1PCK0</accession>
<keyword evidence="3" id="KW-1185">Reference proteome</keyword>
<evidence type="ECO:0000313" key="3">
    <source>
        <dbReference type="Proteomes" id="UP000621386"/>
    </source>
</evidence>
<comment type="caution">
    <text evidence="2">The sequence shown here is derived from an EMBL/GenBank/DDBJ whole genome shotgun (WGS) entry which is preliminary data.</text>
</comment>
<organism evidence="2 3">
    <name type="scientific">Streptomyces musisoli</name>
    <dbReference type="NCBI Taxonomy" id="2802280"/>
    <lineage>
        <taxon>Bacteria</taxon>
        <taxon>Bacillati</taxon>
        <taxon>Actinomycetota</taxon>
        <taxon>Actinomycetes</taxon>
        <taxon>Kitasatosporales</taxon>
        <taxon>Streptomycetaceae</taxon>
        <taxon>Streptomyces</taxon>
    </lineage>
</organism>
<dbReference type="RefSeq" id="WP_201826225.1">
    <property type="nucleotide sequence ID" value="NZ_JAERRH010000023.1"/>
</dbReference>
<evidence type="ECO:0000259" key="1">
    <source>
        <dbReference type="Pfam" id="PF21806"/>
    </source>
</evidence>
<evidence type="ECO:0000313" key="2">
    <source>
        <dbReference type="EMBL" id="MBL1109780.1"/>
    </source>
</evidence>
<protein>
    <recommendedName>
        <fullName evidence="1">DUF6879 domain-containing protein</fullName>
    </recommendedName>
</protein>
<feature type="domain" description="DUF6879" evidence="1">
    <location>
        <begin position="144"/>
        <end position="256"/>
    </location>
</feature>
<dbReference type="EMBL" id="JAERRH010000023">
    <property type="protein sequence ID" value="MBL1109780.1"/>
    <property type="molecule type" value="Genomic_DNA"/>
</dbReference>
<dbReference type="InterPro" id="IPR049244">
    <property type="entry name" value="DUF6879"/>
</dbReference>
<proteinExistence type="predicted"/>
<dbReference type="Proteomes" id="UP000621386">
    <property type="component" value="Unassembled WGS sequence"/>
</dbReference>